<dbReference type="GO" id="GO:0005634">
    <property type="term" value="C:nucleus"/>
    <property type="evidence" value="ECO:0007669"/>
    <property type="project" value="UniProtKB-SubCell"/>
</dbReference>
<evidence type="ECO:0000313" key="6">
    <source>
        <dbReference type="EMBL" id="EME29880.1"/>
    </source>
</evidence>
<keyword evidence="4" id="KW-0963">Cytoplasm</keyword>
<dbReference type="InterPro" id="IPR036081">
    <property type="entry name" value="Translin_sf"/>
</dbReference>
<dbReference type="InterPro" id="IPR016069">
    <property type="entry name" value="Translin_C"/>
</dbReference>
<evidence type="ECO:0000256" key="1">
    <source>
        <dbReference type="ARBA" id="ARBA00004123"/>
    </source>
</evidence>
<sequence length="248" mass="29034">MLSGTLFHKDVSIYSLFEELADKLNQKKIEKRERLVKASRDVTYQSKKAIYLLHRAADEDLFSICSSAKEQLENIRQLICKLLLPELSAEEYFRFHSVFTIALQEYTEARLFLSYLSEGRALTLDEINAEISQQWQSLLENSEEEVIDLVIHFISVQDYILGMIDVSGELMRYCINCSSRNESKKAFEVESFLRQLSAEIKYLAVYMSHSNDNLENKLQAMRINVQKVENACYQLYVRHMEFHSKQDE</sequence>
<dbReference type="InterPro" id="IPR016068">
    <property type="entry name" value="Translin_N"/>
</dbReference>
<dbReference type="EMBL" id="KB454504">
    <property type="protein sequence ID" value="EME29880.1"/>
    <property type="molecule type" value="Genomic_DNA"/>
</dbReference>
<dbReference type="PANTHER" id="PTHR10741">
    <property type="entry name" value="TRANSLIN AND TRANSLIN ASSOCIATED PROTEIN X"/>
    <property type="match status" value="1"/>
</dbReference>
<dbReference type="AlphaFoldDB" id="M2X0L5"/>
<dbReference type="CDD" id="cd14820">
    <property type="entry name" value="TRAX"/>
    <property type="match status" value="1"/>
</dbReference>
<accession>M2X0L5</accession>
<protein>
    <submittedName>
        <fullName evidence="6">Translin family protein isoform 2</fullName>
    </submittedName>
</protein>
<keyword evidence="5" id="KW-0539">Nucleus</keyword>
<dbReference type="OrthoDB" id="31005at2759"/>
<dbReference type="eggNOG" id="KOG3066">
    <property type="taxonomic scope" value="Eukaryota"/>
</dbReference>
<dbReference type="OMA" id="DTCMETC"/>
<evidence type="ECO:0000256" key="3">
    <source>
        <dbReference type="ARBA" id="ARBA00005902"/>
    </source>
</evidence>
<comment type="similarity">
    <text evidence="3">Belongs to the translin family.</text>
</comment>
<dbReference type="RefSeq" id="XP_005706400.1">
    <property type="nucleotide sequence ID" value="XM_005706343.1"/>
</dbReference>
<name>M2X0L5_GALSU</name>
<evidence type="ECO:0000256" key="2">
    <source>
        <dbReference type="ARBA" id="ARBA00004496"/>
    </source>
</evidence>
<evidence type="ECO:0000313" key="7">
    <source>
        <dbReference type="Proteomes" id="UP000030680"/>
    </source>
</evidence>
<dbReference type="SUPFAM" id="SSF74784">
    <property type="entry name" value="Translin"/>
    <property type="match status" value="1"/>
</dbReference>
<organism evidence="6 7">
    <name type="scientific">Galdieria sulphuraria</name>
    <name type="common">Red alga</name>
    <dbReference type="NCBI Taxonomy" id="130081"/>
    <lineage>
        <taxon>Eukaryota</taxon>
        <taxon>Rhodophyta</taxon>
        <taxon>Bangiophyceae</taxon>
        <taxon>Galdieriales</taxon>
        <taxon>Galdieriaceae</taxon>
        <taxon>Galdieria</taxon>
    </lineage>
</organism>
<evidence type="ECO:0000256" key="5">
    <source>
        <dbReference type="ARBA" id="ARBA00023242"/>
    </source>
</evidence>
<dbReference type="GO" id="GO:0043565">
    <property type="term" value="F:sequence-specific DNA binding"/>
    <property type="evidence" value="ECO:0007669"/>
    <property type="project" value="InterPro"/>
</dbReference>
<keyword evidence="7" id="KW-1185">Reference proteome</keyword>
<comment type="subcellular location">
    <subcellularLocation>
        <location evidence="2">Cytoplasm</location>
    </subcellularLocation>
    <subcellularLocation>
        <location evidence="1">Nucleus</location>
    </subcellularLocation>
</comment>
<evidence type="ECO:0000256" key="4">
    <source>
        <dbReference type="ARBA" id="ARBA00022490"/>
    </source>
</evidence>
<dbReference type="GeneID" id="17088647"/>
<dbReference type="GO" id="GO:0005737">
    <property type="term" value="C:cytoplasm"/>
    <property type="evidence" value="ECO:0007669"/>
    <property type="project" value="UniProtKB-SubCell"/>
</dbReference>
<dbReference type="Gramene" id="EME29880">
    <property type="protein sequence ID" value="EME29880"/>
    <property type="gene ID" value="Gasu_26670"/>
</dbReference>
<proteinExistence type="inferred from homology"/>
<reference evidence="7" key="1">
    <citation type="journal article" date="2013" name="Science">
        <title>Gene transfer from bacteria and archaea facilitated evolution of an extremophilic eukaryote.</title>
        <authorList>
            <person name="Schonknecht G."/>
            <person name="Chen W.H."/>
            <person name="Ternes C.M."/>
            <person name="Barbier G.G."/>
            <person name="Shrestha R.P."/>
            <person name="Stanke M."/>
            <person name="Brautigam A."/>
            <person name="Baker B.J."/>
            <person name="Banfield J.F."/>
            <person name="Garavito R.M."/>
            <person name="Carr K."/>
            <person name="Wilkerson C."/>
            <person name="Rensing S.A."/>
            <person name="Gagneul D."/>
            <person name="Dickenson N.E."/>
            <person name="Oesterhelt C."/>
            <person name="Lercher M.J."/>
            <person name="Weber A.P."/>
        </authorList>
    </citation>
    <scope>NUCLEOTIDE SEQUENCE [LARGE SCALE GENOMIC DNA]</scope>
    <source>
        <strain evidence="7">074W</strain>
    </source>
</reference>
<dbReference type="Pfam" id="PF01997">
    <property type="entry name" value="Translin"/>
    <property type="match status" value="1"/>
</dbReference>
<gene>
    <name evidence="6" type="ORF">Gasu_26670</name>
</gene>
<dbReference type="Gene3D" id="1.20.58.190">
    <property type="entry name" value="Translin, domain 1"/>
    <property type="match status" value="1"/>
</dbReference>
<dbReference type="InterPro" id="IPR002848">
    <property type="entry name" value="Translin_fam"/>
</dbReference>
<dbReference type="Gene3D" id="1.20.58.200">
    <property type="entry name" value="Translin, domain 2"/>
    <property type="match status" value="1"/>
</dbReference>
<dbReference type="Proteomes" id="UP000030680">
    <property type="component" value="Unassembled WGS sequence"/>
</dbReference>
<dbReference type="STRING" id="130081.M2X0L5"/>